<organism evidence="1 2">
    <name type="scientific">Cavenderia fasciculata</name>
    <name type="common">Slime mold</name>
    <name type="synonym">Dictyostelium fasciculatum</name>
    <dbReference type="NCBI Taxonomy" id="261658"/>
    <lineage>
        <taxon>Eukaryota</taxon>
        <taxon>Amoebozoa</taxon>
        <taxon>Evosea</taxon>
        <taxon>Eumycetozoa</taxon>
        <taxon>Dictyostelia</taxon>
        <taxon>Acytosteliales</taxon>
        <taxon>Cavenderiaceae</taxon>
        <taxon>Cavenderia</taxon>
    </lineage>
</organism>
<dbReference type="Proteomes" id="UP000007797">
    <property type="component" value="Unassembled WGS sequence"/>
</dbReference>
<accession>F4PRV7</accession>
<reference evidence="2" key="1">
    <citation type="journal article" date="2011" name="Genome Res.">
        <title>Phylogeny-wide analysis of social amoeba genomes highlights ancient origins for complex intercellular communication.</title>
        <authorList>
            <person name="Heidel A.J."/>
            <person name="Lawal H.M."/>
            <person name="Felder M."/>
            <person name="Schilde C."/>
            <person name="Helps N.R."/>
            <person name="Tunggal B."/>
            <person name="Rivero F."/>
            <person name="John U."/>
            <person name="Schleicher M."/>
            <person name="Eichinger L."/>
            <person name="Platzer M."/>
            <person name="Noegel A.A."/>
            <person name="Schaap P."/>
            <person name="Gloeckner G."/>
        </authorList>
    </citation>
    <scope>NUCLEOTIDE SEQUENCE [LARGE SCALE GENOMIC DNA]</scope>
    <source>
        <strain evidence="2">SH3</strain>
    </source>
</reference>
<proteinExistence type="predicted"/>
<dbReference type="AlphaFoldDB" id="F4PRV7"/>
<keyword evidence="2" id="KW-1185">Reference proteome</keyword>
<sequence length="224" mass="24020">MFGGHGADGHSCINDELAEGNKDAQSVDMEKWVRETQIAQLEAQYLEYLGLIDNLKGVAADLAAKIPHLTLAEGKAFGYGIIAGFESRINPKNAHFCISEINKTIDILPNLVQAFPTGDIAHIVQEFTKQFTVLLHSVTSSIPHCSLDFLAEGFTKASHELLAAIKAGRLIPYLKSQGVKLVFKVSSLVADLNGIKSSLVKGDWGMAGTKLGDALGIVATAFLN</sequence>
<evidence type="ECO:0000313" key="1">
    <source>
        <dbReference type="EMBL" id="EGG21393.1"/>
    </source>
</evidence>
<dbReference type="RefSeq" id="XP_004359243.1">
    <property type="nucleotide sequence ID" value="XM_004359186.1"/>
</dbReference>
<name>F4PRV7_CACFS</name>
<gene>
    <name evidence="1" type="ORF">DFA_01275</name>
</gene>
<protein>
    <submittedName>
        <fullName evidence="1">Uncharacterized protein</fullName>
    </submittedName>
</protein>
<dbReference type="KEGG" id="dfa:DFA_01275"/>
<evidence type="ECO:0000313" key="2">
    <source>
        <dbReference type="Proteomes" id="UP000007797"/>
    </source>
</evidence>
<dbReference type="GeneID" id="14874115"/>
<dbReference type="EMBL" id="GL883010">
    <property type="protein sequence ID" value="EGG21393.1"/>
    <property type="molecule type" value="Genomic_DNA"/>
</dbReference>